<keyword evidence="8 13" id="KW-0067">ATP-binding</keyword>
<dbReference type="SUPFAM" id="SSF46589">
    <property type="entry name" value="tRNA-binding arm"/>
    <property type="match status" value="1"/>
</dbReference>
<evidence type="ECO:0000259" key="15">
    <source>
        <dbReference type="PROSITE" id="PS50862"/>
    </source>
</evidence>
<evidence type="ECO:0000256" key="4">
    <source>
        <dbReference type="ARBA" id="ARBA00022490"/>
    </source>
</evidence>
<evidence type="ECO:0000256" key="5">
    <source>
        <dbReference type="ARBA" id="ARBA00022598"/>
    </source>
</evidence>
<dbReference type="Gene3D" id="3.30.930.10">
    <property type="entry name" value="Bira Bifunctional Protein, Domain 2"/>
    <property type="match status" value="1"/>
</dbReference>
<keyword evidence="11 13" id="KW-0030">Aminoacyl-tRNA synthetase</keyword>
<comment type="catalytic activity">
    <reaction evidence="12 13">
        <text>tRNA(Phe) + L-phenylalanine + ATP = L-phenylalanyl-tRNA(Phe) + AMP + diphosphate + H(+)</text>
        <dbReference type="Rhea" id="RHEA:19413"/>
        <dbReference type="Rhea" id="RHEA-COMP:9668"/>
        <dbReference type="Rhea" id="RHEA-COMP:9699"/>
        <dbReference type="ChEBI" id="CHEBI:15378"/>
        <dbReference type="ChEBI" id="CHEBI:30616"/>
        <dbReference type="ChEBI" id="CHEBI:33019"/>
        <dbReference type="ChEBI" id="CHEBI:58095"/>
        <dbReference type="ChEBI" id="CHEBI:78442"/>
        <dbReference type="ChEBI" id="CHEBI:78531"/>
        <dbReference type="ChEBI" id="CHEBI:456215"/>
        <dbReference type="EC" id="6.1.1.20"/>
    </reaction>
</comment>
<evidence type="ECO:0000256" key="14">
    <source>
        <dbReference type="SAM" id="MobiDB-lite"/>
    </source>
</evidence>
<dbReference type="Pfam" id="PF01409">
    <property type="entry name" value="tRNA-synt_2d"/>
    <property type="match status" value="1"/>
</dbReference>
<dbReference type="AlphaFoldDB" id="A8RMS4"/>
<evidence type="ECO:0000256" key="2">
    <source>
        <dbReference type="ARBA" id="ARBA00010207"/>
    </source>
</evidence>
<feature type="domain" description="Aminoacyl-transfer RNA synthetases class-II family profile" evidence="15">
    <location>
        <begin position="166"/>
        <end position="379"/>
    </location>
</feature>
<dbReference type="GO" id="GO:0016740">
    <property type="term" value="F:transferase activity"/>
    <property type="evidence" value="ECO:0007669"/>
    <property type="project" value="UniProtKB-ARBA"/>
</dbReference>
<keyword evidence="9 13" id="KW-0460">Magnesium</keyword>
<reference evidence="16 17" key="2">
    <citation type="submission" date="2007-09" db="EMBL/GenBank/DDBJ databases">
        <title>Draft genome sequence of Clostridium bolteae (ATCC BAA-613).</title>
        <authorList>
            <person name="Sudarsanam P."/>
            <person name="Ley R."/>
            <person name="Guruge J."/>
            <person name="Turnbaugh P.J."/>
            <person name="Mahowald M."/>
            <person name="Liep D."/>
            <person name="Gordon J."/>
        </authorList>
    </citation>
    <scope>NUCLEOTIDE SEQUENCE [LARGE SCALE GENOMIC DNA]</scope>
    <source>
        <strain evidence="17">ATCC BAA-613 / DSM 15670 / CCUG 46953 / JCM 12243 / WAL 16351</strain>
    </source>
</reference>
<comment type="subunit">
    <text evidence="3 13">Tetramer of two alpha and two beta subunits.</text>
</comment>
<gene>
    <name evidence="13" type="primary">pheS</name>
    <name evidence="16" type="ORF">CLOBOL_02009</name>
</gene>
<dbReference type="SUPFAM" id="SSF55681">
    <property type="entry name" value="Class II aaRS and biotin synthetases"/>
    <property type="match status" value="1"/>
</dbReference>
<comment type="subcellular location">
    <subcellularLocation>
        <location evidence="1 13">Cytoplasm</location>
    </subcellularLocation>
</comment>
<feature type="region of interest" description="Disordered" evidence="14">
    <location>
        <begin position="18"/>
        <end position="38"/>
    </location>
</feature>
<dbReference type="GO" id="GO:0000049">
    <property type="term" value="F:tRNA binding"/>
    <property type="evidence" value="ECO:0007669"/>
    <property type="project" value="InterPro"/>
</dbReference>
<comment type="cofactor">
    <cofactor evidence="13">
        <name>Mg(2+)</name>
        <dbReference type="ChEBI" id="CHEBI:18420"/>
    </cofactor>
    <text evidence="13">Binds 2 magnesium ions per tetramer.</text>
</comment>
<dbReference type="PaxDb" id="411902-CLOBOL_02009"/>
<reference evidence="16 17" key="1">
    <citation type="submission" date="2007-08" db="EMBL/GenBank/DDBJ databases">
        <authorList>
            <person name="Fulton L."/>
            <person name="Clifton S."/>
            <person name="Fulton B."/>
            <person name="Xu J."/>
            <person name="Minx P."/>
            <person name="Pepin K.H."/>
            <person name="Johnson M."/>
            <person name="Thiruvilangam P."/>
            <person name="Bhonagiri V."/>
            <person name="Nash W.E."/>
            <person name="Mardis E.R."/>
            <person name="Wilson R.K."/>
        </authorList>
    </citation>
    <scope>NUCLEOTIDE SEQUENCE [LARGE SCALE GENOMIC DNA]</scope>
    <source>
        <strain evidence="17">ATCC BAA-613 / DSM 15670 / CCUG 46953 / JCM 12243 / WAL 16351</strain>
    </source>
</reference>
<dbReference type="FunFam" id="3.30.930.10:FF:000003">
    <property type="entry name" value="Phenylalanine--tRNA ligase alpha subunit"/>
    <property type="match status" value="1"/>
</dbReference>
<evidence type="ECO:0000313" key="16">
    <source>
        <dbReference type="EMBL" id="EDP17767.1"/>
    </source>
</evidence>
<evidence type="ECO:0000256" key="1">
    <source>
        <dbReference type="ARBA" id="ARBA00004496"/>
    </source>
</evidence>
<evidence type="ECO:0000256" key="10">
    <source>
        <dbReference type="ARBA" id="ARBA00022917"/>
    </source>
</evidence>
<name>A8RMS4_ENTBW</name>
<evidence type="ECO:0000256" key="11">
    <source>
        <dbReference type="ARBA" id="ARBA00023146"/>
    </source>
</evidence>
<dbReference type="PROSITE" id="PS50862">
    <property type="entry name" value="AA_TRNA_LIGASE_II"/>
    <property type="match status" value="1"/>
</dbReference>
<accession>A8RMS4</accession>
<dbReference type="HOGENOM" id="CLU_025086_0_1_9"/>
<dbReference type="InterPro" id="IPR004188">
    <property type="entry name" value="Phe-tRNA_ligase_II_N"/>
</dbReference>
<dbReference type="InterPro" id="IPR045864">
    <property type="entry name" value="aa-tRNA-synth_II/BPL/LPL"/>
</dbReference>
<evidence type="ECO:0000256" key="7">
    <source>
        <dbReference type="ARBA" id="ARBA00022741"/>
    </source>
</evidence>
<evidence type="ECO:0000313" key="17">
    <source>
        <dbReference type="Proteomes" id="UP000005396"/>
    </source>
</evidence>
<dbReference type="HAMAP" id="MF_00281">
    <property type="entry name" value="Phe_tRNA_synth_alpha1"/>
    <property type="match status" value="1"/>
</dbReference>
<keyword evidence="5 13" id="KW-0436">Ligase</keyword>
<dbReference type="InterPro" id="IPR004529">
    <property type="entry name" value="Phe-tRNA-synth_IIc_asu"/>
</dbReference>
<dbReference type="InterPro" id="IPR010978">
    <property type="entry name" value="tRNA-bd_arm"/>
</dbReference>
<dbReference type="EC" id="6.1.1.20" evidence="13"/>
<dbReference type="CDD" id="cd00496">
    <property type="entry name" value="PheRS_alpha_core"/>
    <property type="match status" value="1"/>
</dbReference>
<dbReference type="eggNOG" id="COG0016">
    <property type="taxonomic scope" value="Bacteria"/>
</dbReference>
<dbReference type="GO" id="GO:0005524">
    <property type="term" value="F:ATP binding"/>
    <property type="evidence" value="ECO:0007669"/>
    <property type="project" value="UniProtKB-UniRule"/>
</dbReference>
<dbReference type="EMBL" id="ABCC02000021">
    <property type="protein sequence ID" value="EDP17767.1"/>
    <property type="molecule type" value="Genomic_DNA"/>
</dbReference>
<feature type="binding site" evidence="13">
    <location>
        <position position="303"/>
    </location>
    <ligand>
        <name>Mg(2+)</name>
        <dbReference type="ChEBI" id="CHEBI:18420"/>
        <note>shared with beta subunit</note>
    </ligand>
</feature>
<evidence type="ECO:0000256" key="12">
    <source>
        <dbReference type="ARBA" id="ARBA00049255"/>
    </source>
</evidence>
<proteinExistence type="inferred from homology"/>
<protein>
    <recommendedName>
        <fullName evidence="13">Phenylalanine--tRNA ligase alpha subunit</fullName>
        <ecNumber evidence="13">6.1.1.20</ecNumber>
    </recommendedName>
    <alternativeName>
        <fullName evidence="13">Phenylalanyl-tRNA synthetase alpha subunit</fullName>
        <shortName evidence="13">PheRS</shortName>
    </alternativeName>
</protein>
<dbReference type="Pfam" id="PF02912">
    <property type="entry name" value="Phe_tRNA-synt_N"/>
    <property type="match status" value="1"/>
</dbReference>
<comment type="similarity">
    <text evidence="2 13">Belongs to the class-II aminoacyl-tRNA synthetase family. Phe-tRNA synthetase alpha subunit type 1 subfamily.</text>
</comment>
<dbReference type="GO" id="GO:0140096">
    <property type="term" value="F:catalytic activity, acting on a protein"/>
    <property type="evidence" value="ECO:0007669"/>
    <property type="project" value="UniProtKB-ARBA"/>
</dbReference>
<keyword evidence="7 13" id="KW-0547">Nucleotide-binding</keyword>
<dbReference type="NCBIfam" id="TIGR00468">
    <property type="entry name" value="pheS"/>
    <property type="match status" value="1"/>
</dbReference>
<dbReference type="InterPro" id="IPR022911">
    <property type="entry name" value="Phe_tRNA_ligase_alpha1_bac"/>
</dbReference>
<dbReference type="Proteomes" id="UP000005396">
    <property type="component" value="Unassembled WGS sequence"/>
</dbReference>
<evidence type="ECO:0000256" key="3">
    <source>
        <dbReference type="ARBA" id="ARBA00011209"/>
    </source>
</evidence>
<keyword evidence="4 13" id="KW-0963">Cytoplasm</keyword>
<keyword evidence="10 13" id="KW-0648">Protein biosynthesis</keyword>
<evidence type="ECO:0000256" key="13">
    <source>
        <dbReference type="HAMAP-Rule" id="MF_00281"/>
    </source>
</evidence>
<dbReference type="InterPro" id="IPR002319">
    <property type="entry name" value="Phenylalanyl-tRNA_Synthase"/>
</dbReference>
<keyword evidence="6 13" id="KW-0479">Metal-binding</keyword>
<evidence type="ECO:0000256" key="9">
    <source>
        <dbReference type="ARBA" id="ARBA00022842"/>
    </source>
</evidence>
<dbReference type="PANTHER" id="PTHR11538">
    <property type="entry name" value="PHENYLALANYL-TRNA SYNTHETASE"/>
    <property type="match status" value="1"/>
</dbReference>
<dbReference type="GO" id="GO:0006432">
    <property type="term" value="P:phenylalanyl-tRNA aminoacylation"/>
    <property type="evidence" value="ECO:0007669"/>
    <property type="project" value="UniProtKB-UniRule"/>
</dbReference>
<evidence type="ECO:0000256" key="8">
    <source>
        <dbReference type="ARBA" id="ARBA00022840"/>
    </source>
</evidence>
<sequence length="388" mass="44105">MKRRGFFVSWNADPMKQKCSPGIAASGMPDADGQSREQDSIWLQRKGEAMKEQLEKIKEEALRQIESSEALERLNDIRVSYLGKKGELTNLLKSMKDVAPEDRPKVGQMVNDVRGLIEGRLEEAKTALARKAREEQLKREVIDVTLPARKNNVGHSHPNTIALEEVERIFVGMGYEVVEGPEVEYDRYNFEKLNIPKGHPARDEQDTFYINENILLRSQTSPVQVRTMEKGRLPIRMIAPGRVFRSDEVDATHSPSFHQIEGLVIDRNITFADLKGTLAEFARELFGPETKVKFRPHHFPFTEPSAEVDVTCFKCGGSGCRFCKGSGWIEILGCGMVHPHVLEMCGIDPDEYSGFAFGVGLERIALLKYEIDDMRLLYENDIRFLKQF</sequence>
<comment type="caution">
    <text evidence="16">The sequence shown here is derived from an EMBL/GenBank/DDBJ whole genome shotgun (WGS) entry which is preliminary data.</text>
</comment>
<dbReference type="GO" id="GO:0004826">
    <property type="term" value="F:phenylalanine-tRNA ligase activity"/>
    <property type="evidence" value="ECO:0007669"/>
    <property type="project" value="UniProtKB-UniRule"/>
</dbReference>
<dbReference type="GO" id="GO:0005737">
    <property type="term" value="C:cytoplasm"/>
    <property type="evidence" value="ECO:0007669"/>
    <property type="project" value="UniProtKB-SubCell"/>
</dbReference>
<dbReference type="GO" id="GO:0000287">
    <property type="term" value="F:magnesium ion binding"/>
    <property type="evidence" value="ECO:0007669"/>
    <property type="project" value="UniProtKB-UniRule"/>
</dbReference>
<organism evidence="16 17">
    <name type="scientific">Enterocloster bolteae (strain ATCC BAA-613 / DSM 15670 / CCUG 46953 / JCM 12243 / WAL 16351)</name>
    <name type="common">Clostridium bolteae</name>
    <dbReference type="NCBI Taxonomy" id="411902"/>
    <lineage>
        <taxon>Bacteria</taxon>
        <taxon>Bacillati</taxon>
        <taxon>Bacillota</taxon>
        <taxon>Clostridia</taxon>
        <taxon>Lachnospirales</taxon>
        <taxon>Lachnospiraceae</taxon>
        <taxon>Enterocloster</taxon>
    </lineage>
</organism>
<dbReference type="PANTHER" id="PTHR11538:SF41">
    <property type="entry name" value="PHENYLALANINE--TRNA LIGASE, MITOCHONDRIAL"/>
    <property type="match status" value="1"/>
</dbReference>
<dbReference type="InterPro" id="IPR006195">
    <property type="entry name" value="aa-tRNA-synth_II"/>
</dbReference>
<evidence type="ECO:0000256" key="6">
    <source>
        <dbReference type="ARBA" id="ARBA00022723"/>
    </source>
</evidence>